<dbReference type="InterPro" id="IPR036249">
    <property type="entry name" value="Thioredoxin-like_sf"/>
</dbReference>
<dbReference type="EMBL" id="DONK01000237">
    <property type="protein sequence ID" value="HBU52607.1"/>
    <property type="molecule type" value="Genomic_DNA"/>
</dbReference>
<dbReference type="Pfam" id="PF10411">
    <property type="entry name" value="DsbC_N"/>
    <property type="match status" value="1"/>
</dbReference>
<dbReference type="InterPro" id="IPR051470">
    <property type="entry name" value="Thiol:disulfide_interchange"/>
</dbReference>
<sequence length="248" mass="27125">MLAKRSAIGVNVVKFVKSCMLLAFLCVSFFSQADDEAAVKEKLTMLLGLEVDTIADAPVEGLLQVSTDRGLYYVSKDGQYLVHGRIFNIDEGMKNETEEALSEMRLQGIAELKSSAITYKAKNEKHVITVFTDITCGYCRKLHREMGELNDLGITVQYFAFPRAGLSGKSYGDMVSVWCAENPQKALTDAKSGDQVKSARCDNKVAEQYLLGQKVGVNGTPNIILPDGSVIPGYQPAQAIAQTLQELN</sequence>
<dbReference type="CDD" id="cd03020">
    <property type="entry name" value="DsbA_DsbC_DsbG"/>
    <property type="match status" value="1"/>
</dbReference>
<dbReference type="SUPFAM" id="SSF52833">
    <property type="entry name" value="Thioredoxin-like"/>
    <property type="match status" value="1"/>
</dbReference>
<feature type="domain" description="Disulphide bond isomerase DsbC/G N-terminal" evidence="8">
    <location>
        <begin position="32"/>
        <end position="97"/>
    </location>
</feature>
<dbReference type="OrthoDB" id="12976at2"/>
<feature type="domain" description="Thioredoxin-like fold" evidence="9">
    <location>
        <begin position="121"/>
        <end position="244"/>
    </location>
</feature>
<evidence type="ECO:0000256" key="1">
    <source>
        <dbReference type="ARBA" id="ARBA00004418"/>
    </source>
</evidence>
<dbReference type="EMBL" id="DNAN01000385">
    <property type="protein sequence ID" value="HAW76216.1"/>
    <property type="molecule type" value="Genomic_DNA"/>
</dbReference>
<comment type="caution">
    <text evidence="10">The sequence shown here is derived from an EMBL/GenBank/DDBJ whole genome shotgun (WGS) entry which is preliminary data.</text>
</comment>
<evidence type="ECO:0000259" key="8">
    <source>
        <dbReference type="Pfam" id="PF10411"/>
    </source>
</evidence>
<evidence type="ECO:0000313" key="10">
    <source>
        <dbReference type="EMBL" id="HAW76216.1"/>
    </source>
</evidence>
<dbReference type="SUPFAM" id="SSF54423">
    <property type="entry name" value="DsbC/DsbG N-terminal domain-like"/>
    <property type="match status" value="1"/>
</dbReference>
<dbReference type="InterPro" id="IPR033954">
    <property type="entry name" value="DiS-bond_Isoase_DsbC/G"/>
</dbReference>
<dbReference type="Gene3D" id="3.40.30.10">
    <property type="entry name" value="Glutaredoxin"/>
    <property type="match status" value="1"/>
</dbReference>
<dbReference type="InterPro" id="IPR017937">
    <property type="entry name" value="Thioredoxin_CS"/>
</dbReference>
<dbReference type="PANTHER" id="PTHR35272:SF3">
    <property type="entry name" value="THIOL:DISULFIDE INTERCHANGE PROTEIN DSBC"/>
    <property type="match status" value="1"/>
</dbReference>
<protein>
    <recommendedName>
        <fullName evidence="7">Thiol:disulfide interchange protein</fullName>
    </recommendedName>
</protein>
<evidence type="ECO:0000256" key="7">
    <source>
        <dbReference type="RuleBase" id="RU364038"/>
    </source>
</evidence>
<dbReference type="NCBIfam" id="NF008129">
    <property type="entry name" value="PRK10877.1"/>
    <property type="match status" value="1"/>
</dbReference>
<organism evidence="10 12">
    <name type="scientific">Alteromonas australica</name>
    <dbReference type="NCBI Taxonomy" id="589873"/>
    <lineage>
        <taxon>Bacteria</taxon>
        <taxon>Pseudomonadati</taxon>
        <taxon>Pseudomonadota</taxon>
        <taxon>Gammaproteobacteria</taxon>
        <taxon>Alteromonadales</taxon>
        <taxon>Alteromonadaceae</taxon>
        <taxon>Alteromonas/Salinimonas group</taxon>
        <taxon>Alteromonas</taxon>
    </lineage>
</organism>
<dbReference type="InterPro" id="IPR012336">
    <property type="entry name" value="Thioredoxin-like_fold"/>
</dbReference>
<evidence type="ECO:0000259" key="9">
    <source>
        <dbReference type="Pfam" id="PF13098"/>
    </source>
</evidence>
<evidence type="ECO:0000313" key="11">
    <source>
        <dbReference type="EMBL" id="HBU52607.1"/>
    </source>
</evidence>
<name>A0A350P4J9_9ALTE</name>
<comment type="function">
    <text evidence="7">Required for disulfide bond formation in some periplasmic proteins. Acts by transferring its disulfide bond to other proteins and is reduced in the process.</text>
</comment>
<dbReference type="PANTHER" id="PTHR35272">
    <property type="entry name" value="THIOL:DISULFIDE INTERCHANGE PROTEIN DSBC-RELATED"/>
    <property type="match status" value="1"/>
</dbReference>
<keyword evidence="6 7" id="KW-0676">Redox-active center</keyword>
<evidence type="ECO:0000313" key="12">
    <source>
        <dbReference type="Proteomes" id="UP000263517"/>
    </source>
</evidence>
<dbReference type="Pfam" id="PF13098">
    <property type="entry name" value="Thioredoxin_2"/>
    <property type="match status" value="1"/>
</dbReference>
<dbReference type="GO" id="GO:0042597">
    <property type="term" value="C:periplasmic space"/>
    <property type="evidence" value="ECO:0007669"/>
    <property type="project" value="UniProtKB-SubCell"/>
</dbReference>
<dbReference type="STRING" id="589873.EP12_03780"/>
<keyword evidence="10" id="KW-0413">Isomerase</keyword>
<feature type="signal peptide" evidence="7">
    <location>
        <begin position="1"/>
        <end position="33"/>
    </location>
</feature>
<reference evidence="12 13" key="1">
    <citation type="journal article" date="2018" name="Nat. Biotechnol.">
        <title>A standardized bacterial taxonomy based on genome phylogeny substantially revises the tree of life.</title>
        <authorList>
            <person name="Parks D.H."/>
            <person name="Chuvochina M."/>
            <person name="Waite D.W."/>
            <person name="Rinke C."/>
            <person name="Skarshewski A."/>
            <person name="Chaumeil P.A."/>
            <person name="Hugenholtz P."/>
        </authorList>
    </citation>
    <scope>NUCLEOTIDE SEQUENCE [LARGE SCALE GENOMIC DNA]</scope>
    <source>
        <strain evidence="11">UBA11621</strain>
        <strain evidence="10">UBA11978</strain>
    </source>
</reference>
<proteinExistence type="inferred from homology"/>
<evidence type="ECO:0000256" key="4">
    <source>
        <dbReference type="ARBA" id="ARBA00022764"/>
    </source>
</evidence>
<keyword evidence="3 7" id="KW-0732">Signal</keyword>
<keyword evidence="4 7" id="KW-0574">Periplasm</keyword>
<evidence type="ECO:0000313" key="13">
    <source>
        <dbReference type="Proteomes" id="UP000264779"/>
    </source>
</evidence>
<evidence type="ECO:0000256" key="6">
    <source>
        <dbReference type="ARBA" id="ARBA00023284"/>
    </source>
</evidence>
<dbReference type="Proteomes" id="UP000263517">
    <property type="component" value="Unassembled WGS sequence"/>
</dbReference>
<evidence type="ECO:0000256" key="2">
    <source>
        <dbReference type="ARBA" id="ARBA00009813"/>
    </source>
</evidence>
<comment type="subcellular location">
    <subcellularLocation>
        <location evidence="1 7">Periplasm</location>
    </subcellularLocation>
</comment>
<gene>
    <name evidence="10" type="ORF">DCW74_10835</name>
    <name evidence="11" type="ORF">DEB45_15250</name>
</gene>
<comment type="similarity">
    <text evidence="2 7">Belongs to the thioredoxin family. DsbC subfamily.</text>
</comment>
<dbReference type="InterPro" id="IPR009094">
    <property type="entry name" value="DiS-bond_isomerase_DsbC/G_N_sf"/>
</dbReference>
<evidence type="ECO:0000256" key="3">
    <source>
        <dbReference type="ARBA" id="ARBA00022729"/>
    </source>
</evidence>
<dbReference type="Proteomes" id="UP000264779">
    <property type="component" value="Unassembled WGS sequence"/>
</dbReference>
<keyword evidence="5" id="KW-1015">Disulfide bond</keyword>
<dbReference type="GO" id="GO:0016853">
    <property type="term" value="F:isomerase activity"/>
    <property type="evidence" value="ECO:0007669"/>
    <property type="project" value="UniProtKB-KW"/>
</dbReference>
<accession>A0A350P4J9</accession>
<dbReference type="AlphaFoldDB" id="A0A350P4J9"/>
<feature type="chain" id="PRO_5033864285" description="Thiol:disulfide interchange protein" evidence="7">
    <location>
        <begin position="34"/>
        <end position="248"/>
    </location>
</feature>
<evidence type="ECO:0000256" key="5">
    <source>
        <dbReference type="ARBA" id="ARBA00023157"/>
    </source>
</evidence>
<dbReference type="PROSITE" id="PS00194">
    <property type="entry name" value="THIOREDOXIN_1"/>
    <property type="match status" value="1"/>
</dbReference>
<dbReference type="Gene3D" id="3.10.450.70">
    <property type="entry name" value="Disulphide bond isomerase, DsbC/G, N-terminal"/>
    <property type="match status" value="1"/>
</dbReference>
<dbReference type="InterPro" id="IPR018950">
    <property type="entry name" value="DiS-bond_isomerase_DsbC/G_N"/>
</dbReference>